<comment type="caution">
    <text evidence="1">The sequence shown here is derived from an EMBL/GenBank/DDBJ whole genome shotgun (WGS) entry which is preliminary data.</text>
</comment>
<accession>A0A0F9Z8X8</accession>
<evidence type="ECO:0000313" key="2">
    <source>
        <dbReference type="Proteomes" id="UP000034350"/>
    </source>
</evidence>
<dbReference type="GeneID" id="36321500"/>
<sequence>MQSEENLQKIYDFIGKHLLKRTYNKCGKEVKLRLCKQNKIRCKDKKFGVERSLFSNTAFERRKIIRLLILKV</sequence>
<dbReference type="RefSeq" id="XP_024330046.1">
    <property type="nucleotide sequence ID" value="XM_024476546.1"/>
</dbReference>
<proteinExistence type="predicted"/>
<dbReference type="EMBL" id="JPQZ01000085">
    <property type="protein sequence ID" value="KKO74304.1"/>
    <property type="molecule type" value="Genomic_DNA"/>
</dbReference>
<dbReference type="AlphaFoldDB" id="A0A0F9Z8X8"/>
<keyword evidence="2" id="KW-1185">Reference proteome</keyword>
<dbReference type="Proteomes" id="UP000034350">
    <property type="component" value="Unassembled WGS sequence"/>
</dbReference>
<reference evidence="1 2" key="1">
    <citation type="journal article" date="2015" name="Environ. Microbiol.">
        <title>Genome analyses suggest the presence of polyploidy and recent human-driven expansions in eight global populations of the honeybee pathogen Nosema ceranae.</title>
        <authorList>
            <person name="Pelin A."/>
            <person name="Selman M."/>
            <person name="Aris-Brosou S."/>
            <person name="Farinelli L."/>
            <person name="Corradi N."/>
        </authorList>
    </citation>
    <scope>NUCLEOTIDE SEQUENCE [LARGE SCALE GENOMIC DNA]</scope>
    <source>
        <strain evidence="1 2">PA08 1199</strain>
    </source>
</reference>
<protein>
    <submittedName>
        <fullName evidence="1">Uncharacterized protein</fullName>
    </submittedName>
</protein>
<organism evidence="1 2">
    <name type="scientific">Vairimorpha ceranae</name>
    <dbReference type="NCBI Taxonomy" id="40302"/>
    <lineage>
        <taxon>Eukaryota</taxon>
        <taxon>Fungi</taxon>
        <taxon>Fungi incertae sedis</taxon>
        <taxon>Microsporidia</taxon>
        <taxon>Nosematidae</taxon>
        <taxon>Vairimorpha</taxon>
    </lineage>
</organism>
<dbReference type="VEuPathDB" id="MicrosporidiaDB:AAJ76_850004410"/>
<gene>
    <name evidence="1" type="ORF">AAJ76_850004410</name>
</gene>
<evidence type="ECO:0000313" key="1">
    <source>
        <dbReference type="EMBL" id="KKO74304.1"/>
    </source>
</evidence>
<name>A0A0F9Z8X8_9MICR</name>